<dbReference type="VEuPathDB" id="FungiDB:I7I53_07472"/>
<feature type="compositionally biased region" description="Low complexity" evidence="1">
    <location>
        <begin position="88"/>
        <end position="107"/>
    </location>
</feature>
<feature type="region of interest" description="Disordered" evidence="1">
    <location>
        <begin position="205"/>
        <end position="224"/>
    </location>
</feature>
<evidence type="ECO:0000313" key="4">
    <source>
        <dbReference type="EMBL" id="QSS51986.1"/>
    </source>
</evidence>
<proteinExistence type="predicted"/>
<evidence type="ECO:0000256" key="2">
    <source>
        <dbReference type="SAM" id="SignalP"/>
    </source>
</evidence>
<dbReference type="Proteomes" id="UP000008142">
    <property type="component" value="Unassembled WGS sequence"/>
</dbReference>
<name>F0U7B0_AJEC8</name>
<organism evidence="5">
    <name type="scientific">Ajellomyces capsulatus (strain H88)</name>
    <name type="common">Darling's disease fungus</name>
    <name type="synonym">Histoplasma capsulatum</name>
    <dbReference type="NCBI Taxonomy" id="544711"/>
    <lineage>
        <taxon>Eukaryota</taxon>
        <taxon>Fungi</taxon>
        <taxon>Dikarya</taxon>
        <taxon>Ascomycota</taxon>
        <taxon>Pezizomycotina</taxon>
        <taxon>Eurotiomycetes</taxon>
        <taxon>Eurotiomycetidae</taxon>
        <taxon>Onygenales</taxon>
        <taxon>Ajellomycetaceae</taxon>
        <taxon>Histoplasma</taxon>
    </lineage>
</organism>
<evidence type="ECO:0000313" key="3">
    <source>
        <dbReference type="EMBL" id="EGC41584.1"/>
    </source>
</evidence>
<gene>
    <name evidence="3" type="ORF">HCEG_00946</name>
    <name evidence="4" type="ORF">I7I53_07472</name>
</gene>
<accession>F0U7B0</accession>
<evidence type="ECO:0000256" key="1">
    <source>
        <dbReference type="SAM" id="MobiDB-lite"/>
    </source>
</evidence>
<feature type="compositionally biased region" description="Low complexity" evidence="1">
    <location>
        <begin position="181"/>
        <end position="191"/>
    </location>
</feature>
<feature type="chain" id="PRO_5036438457" evidence="2">
    <location>
        <begin position="22"/>
        <end position="254"/>
    </location>
</feature>
<sequence>MIRPRISILLLGFLLITSACAVDLQRGRHARSNTPFSSFFKGLPARIWARDKYLEDYIIARPHGLAKRQDSVPSASINTPLDTPGRDSSVTPTPTPPISTADPTTTSVPPPETTTPPPPSSTTTPPPPETTNSQGPPEPTPTPQPTPQPPSSINNPSRGSSSRSTPLTTNNNPTTTPPPRTSTTLIPTTNSDGSPSTITSVIVVQPSPTNSQGSPSQRPPGLQTNTAPIVTVDLEKGLLAVLGLSGAIAVVMAL</sequence>
<dbReference type="EMBL" id="CP069103">
    <property type="protein sequence ID" value="QSS51986.1"/>
    <property type="molecule type" value="Genomic_DNA"/>
</dbReference>
<feature type="region of interest" description="Disordered" evidence="1">
    <location>
        <begin position="65"/>
        <end position="198"/>
    </location>
</feature>
<dbReference type="PROSITE" id="PS51257">
    <property type="entry name" value="PROKAR_LIPOPROTEIN"/>
    <property type="match status" value="1"/>
</dbReference>
<dbReference type="Proteomes" id="UP000663419">
    <property type="component" value="Chromosome 2"/>
</dbReference>
<dbReference type="HOGENOM" id="CLU_1102528_0_0_1"/>
<feature type="signal peptide" evidence="2">
    <location>
        <begin position="1"/>
        <end position="21"/>
    </location>
</feature>
<protein>
    <submittedName>
        <fullName evidence="3">Uncharacterized protein</fullName>
    </submittedName>
</protein>
<keyword evidence="2" id="KW-0732">Signal</keyword>
<dbReference type="AlphaFoldDB" id="F0U7B0"/>
<dbReference type="OrthoDB" id="4188602at2759"/>
<dbReference type="STRING" id="544711.F0U7B0"/>
<feature type="compositionally biased region" description="Pro residues" evidence="1">
    <location>
        <begin position="108"/>
        <end position="129"/>
    </location>
</feature>
<feature type="compositionally biased region" description="Pro residues" evidence="1">
    <location>
        <begin position="136"/>
        <end position="150"/>
    </location>
</feature>
<feature type="compositionally biased region" description="Polar residues" evidence="1">
    <location>
        <begin position="71"/>
        <end position="81"/>
    </location>
</feature>
<reference evidence="5" key="1">
    <citation type="submission" date="2008-07" db="EMBL/GenBank/DDBJ databases">
        <title>Annotation of Ajellomyces capsulatus strain H88.</title>
        <authorList>
            <person name="Champion M."/>
            <person name="Cuomo C."/>
            <person name="Ma L.-J."/>
            <person name="Henn M.R."/>
            <person name="Sil A."/>
            <person name="Goldman B."/>
            <person name="Young S.K."/>
            <person name="Kodira C.D."/>
            <person name="Zeng Q."/>
            <person name="Koehrsen M."/>
            <person name="Alvarado L."/>
            <person name="Berlin A."/>
            <person name="Borenstein D."/>
            <person name="Chen Z."/>
            <person name="Engels R."/>
            <person name="Freedman E."/>
            <person name="Gellesch M."/>
            <person name="Goldberg J."/>
            <person name="Griggs A."/>
            <person name="Gujja S."/>
            <person name="Heiman D."/>
            <person name="Hepburn T."/>
            <person name="Howarth C."/>
            <person name="Jen D."/>
            <person name="Larson L."/>
            <person name="Lewis B."/>
            <person name="Mehta T."/>
            <person name="Park D."/>
            <person name="Pearson M."/>
            <person name="Roberts A."/>
            <person name="Saif S."/>
            <person name="Shea T."/>
            <person name="Shenoy N."/>
            <person name="Sisk P."/>
            <person name="Stolte C."/>
            <person name="Sykes S."/>
            <person name="Walk T."/>
            <person name="White J."/>
            <person name="Yandava C."/>
            <person name="Klein B."/>
            <person name="McEwen J.G."/>
            <person name="Puccia R."/>
            <person name="Goldman G.H."/>
            <person name="Felipe M.S."/>
            <person name="Nino-Vega G."/>
            <person name="San-Blas G."/>
            <person name="Taylor J."/>
            <person name="Mendoza L."/>
            <person name="Galagan J."/>
            <person name="Nusbaum C."/>
            <person name="Birren B."/>
        </authorList>
    </citation>
    <scope>NUCLEOTIDE SEQUENCE [LARGE SCALE GENOMIC DNA]</scope>
    <source>
        <strain evidence="5">H88</strain>
    </source>
</reference>
<evidence type="ECO:0000313" key="5">
    <source>
        <dbReference type="Proteomes" id="UP000008142"/>
    </source>
</evidence>
<dbReference type="OMA" id="WNSVSER"/>
<dbReference type="EMBL" id="DS990636">
    <property type="protein sequence ID" value="EGC41584.1"/>
    <property type="molecule type" value="Genomic_DNA"/>
</dbReference>
<reference evidence="4" key="2">
    <citation type="submission" date="2021-01" db="EMBL/GenBank/DDBJ databases">
        <title>Chromosome-level genome assembly of a human fungal pathogen reveals clustering of transcriptionally co-regulated genes.</title>
        <authorList>
            <person name="Voorhies M."/>
            <person name="Cohen S."/>
            <person name="Shea T.P."/>
            <person name="Petrus S."/>
            <person name="Munoz J.F."/>
            <person name="Poplawski S."/>
            <person name="Goldman W.E."/>
            <person name="Michael T."/>
            <person name="Cuomo C.A."/>
            <person name="Sil A."/>
            <person name="Beyhan S."/>
        </authorList>
    </citation>
    <scope>NUCLEOTIDE SEQUENCE</scope>
    <source>
        <strain evidence="4">H88</strain>
    </source>
</reference>
<feature type="compositionally biased region" description="Low complexity" evidence="1">
    <location>
        <begin position="151"/>
        <end position="174"/>
    </location>
</feature>